<dbReference type="Gene3D" id="6.10.10.10">
    <property type="entry name" value="Flagellar export chaperone, C-terminal domain"/>
    <property type="match status" value="1"/>
</dbReference>
<evidence type="ECO:0000259" key="1">
    <source>
        <dbReference type="Pfam" id="PF00700"/>
    </source>
</evidence>
<reference evidence="2" key="1">
    <citation type="submission" date="2016-08" db="EMBL/GenBank/DDBJ databases">
        <authorList>
            <person name="Seilhamer J.J."/>
        </authorList>
    </citation>
    <scope>NUCLEOTIDE SEQUENCE</scope>
    <source>
        <strain evidence="2">86-1</strain>
    </source>
</reference>
<gene>
    <name evidence="2" type="ORF">KL86DES1_21015</name>
</gene>
<dbReference type="InterPro" id="IPR046358">
    <property type="entry name" value="Flagellin_C"/>
</dbReference>
<feature type="domain" description="Flagellin C-terminal" evidence="1">
    <location>
        <begin position="1"/>
        <end position="35"/>
    </location>
</feature>
<dbReference type="SUPFAM" id="SSF64518">
    <property type="entry name" value="Phase 1 flagellin"/>
    <property type="match status" value="1"/>
</dbReference>
<name>A0A212L6E2_9BACT</name>
<protein>
    <recommendedName>
        <fullName evidence="1">Flagellin C-terminal domain-containing protein</fullName>
    </recommendedName>
</protein>
<dbReference type="Pfam" id="PF00700">
    <property type="entry name" value="Flagellin_C"/>
    <property type="match status" value="1"/>
</dbReference>
<dbReference type="AlphaFoldDB" id="A0A212L6E2"/>
<dbReference type="InterPro" id="IPR042187">
    <property type="entry name" value="Flagellin_C_sub2"/>
</dbReference>
<evidence type="ECO:0000313" key="2">
    <source>
        <dbReference type="EMBL" id="SCM73075.1"/>
    </source>
</evidence>
<proteinExistence type="predicted"/>
<accession>A0A212L6E2</accession>
<sequence>MATEMTSFVRNQILTQSAVAMLSQANSMPQMAMKLIG</sequence>
<dbReference type="GO" id="GO:0009288">
    <property type="term" value="C:bacterial-type flagellum"/>
    <property type="evidence" value="ECO:0007669"/>
    <property type="project" value="InterPro"/>
</dbReference>
<dbReference type="EMBL" id="FMJC01000002">
    <property type="protein sequence ID" value="SCM73075.1"/>
    <property type="molecule type" value="Genomic_DNA"/>
</dbReference>
<organism evidence="2">
    <name type="scientific">uncultured Desulfovibrio sp</name>
    <dbReference type="NCBI Taxonomy" id="167968"/>
    <lineage>
        <taxon>Bacteria</taxon>
        <taxon>Pseudomonadati</taxon>
        <taxon>Thermodesulfobacteriota</taxon>
        <taxon>Desulfovibrionia</taxon>
        <taxon>Desulfovibrionales</taxon>
        <taxon>Desulfovibrionaceae</taxon>
        <taxon>Desulfovibrio</taxon>
        <taxon>environmental samples</taxon>
    </lineage>
</organism>